<dbReference type="OMA" id="ENPPPVW"/>
<dbReference type="RefSeq" id="XP_012206695.1">
    <property type="nucleotide sequence ID" value="XM_012351305.1"/>
</dbReference>
<keyword evidence="3" id="KW-1185">Reference proteome</keyword>
<dbReference type="AlphaFoldDB" id="A0A067BVM7"/>
<evidence type="ECO:0000256" key="1">
    <source>
        <dbReference type="SAM" id="MobiDB-lite"/>
    </source>
</evidence>
<organism evidence="2 3">
    <name type="scientific">Saprolegnia parasitica (strain CBS 223.65)</name>
    <dbReference type="NCBI Taxonomy" id="695850"/>
    <lineage>
        <taxon>Eukaryota</taxon>
        <taxon>Sar</taxon>
        <taxon>Stramenopiles</taxon>
        <taxon>Oomycota</taxon>
        <taxon>Saprolegniomycetes</taxon>
        <taxon>Saprolegniales</taxon>
        <taxon>Saprolegniaceae</taxon>
        <taxon>Saprolegnia</taxon>
    </lineage>
</organism>
<accession>A0A067BVM7</accession>
<dbReference type="VEuPathDB" id="FungiDB:SPRG_12559"/>
<feature type="region of interest" description="Disordered" evidence="1">
    <location>
        <begin position="258"/>
        <end position="279"/>
    </location>
</feature>
<dbReference type="Proteomes" id="UP000030745">
    <property type="component" value="Unassembled WGS sequence"/>
</dbReference>
<feature type="compositionally biased region" description="Basic and acidic residues" evidence="1">
    <location>
        <begin position="1"/>
        <end position="11"/>
    </location>
</feature>
<evidence type="ECO:0000313" key="2">
    <source>
        <dbReference type="EMBL" id="KDO22579.1"/>
    </source>
</evidence>
<feature type="region of interest" description="Disordered" evidence="1">
    <location>
        <begin position="96"/>
        <end position="188"/>
    </location>
</feature>
<dbReference type="InterPro" id="IPR009057">
    <property type="entry name" value="Homeodomain-like_sf"/>
</dbReference>
<evidence type="ECO:0000313" key="3">
    <source>
        <dbReference type="Proteomes" id="UP000030745"/>
    </source>
</evidence>
<name>A0A067BVM7_SAPPC</name>
<dbReference type="GeneID" id="24134507"/>
<dbReference type="KEGG" id="spar:SPRG_12559"/>
<gene>
    <name evidence="2" type="ORF">SPRG_12559</name>
</gene>
<dbReference type="OrthoDB" id="82839at2759"/>
<proteinExistence type="predicted"/>
<sequence>MAETVTREAARRQTLRRRSSSKLVPRRLSFPAPTPSQKKARRRESKVFEFEANAKVEDKVALTPMEPLAVPMSPNVFGPMSPPRVDAFRLDVVDEHASQSTMLPSISEVPQDEDMSFSQASPRPRRRTVKTPKDRKVSLPPSDDDDDTAQLLAENPPPVWSGAESSSDEHDAYDDDAPLSQSFKNEDDMRRLSQRLRNQLASDDEDHGDDETLPQLSQSEIRSMKIRLTREANRHFGYREYSGRMELPSQYAVYASASPTAPAPPPRSSYVRIGDTTNRSPPFTPDELKYLIDMALEYGPQWAYILQEGRACGRLLPCRTTNKLRHKFSRLARKGVRMSAAAKRRAKETPEIPRKHKPYTPAELEYLHMAYQELGHSFAAILDIGQAMGLLKGRTRPDITVKIHSTIKKFARWDTALLGKHAPRSLRVDVPVRFGTLPPMLCNMRLKMKVYKLKRFIHAEYNLEMPLSYLYVTLDGDDDALVLDDTMTIDECVGPNDIEHVCFRVAMTPGAV</sequence>
<dbReference type="EMBL" id="KK583266">
    <property type="protein sequence ID" value="KDO22579.1"/>
    <property type="molecule type" value="Genomic_DNA"/>
</dbReference>
<protein>
    <recommendedName>
        <fullName evidence="4">Myb-like domain-containing protein</fullName>
    </recommendedName>
</protein>
<reference evidence="2 3" key="1">
    <citation type="journal article" date="2013" name="PLoS Genet.">
        <title>Distinctive expansion of potential virulence genes in the genome of the oomycete fish pathogen Saprolegnia parasitica.</title>
        <authorList>
            <person name="Jiang R.H."/>
            <person name="de Bruijn I."/>
            <person name="Haas B.J."/>
            <person name="Belmonte R."/>
            <person name="Lobach L."/>
            <person name="Christie J."/>
            <person name="van den Ackerveken G."/>
            <person name="Bottin A."/>
            <person name="Bulone V."/>
            <person name="Diaz-Moreno S.M."/>
            <person name="Dumas B."/>
            <person name="Fan L."/>
            <person name="Gaulin E."/>
            <person name="Govers F."/>
            <person name="Grenville-Briggs L.J."/>
            <person name="Horner N.R."/>
            <person name="Levin J.Z."/>
            <person name="Mammella M."/>
            <person name="Meijer H.J."/>
            <person name="Morris P."/>
            <person name="Nusbaum C."/>
            <person name="Oome S."/>
            <person name="Phillips A.J."/>
            <person name="van Rooyen D."/>
            <person name="Rzeszutek E."/>
            <person name="Saraiva M."/>
            <person name="Secombes C.J."/>
            <person name="Seidl M.F."/>
            <person name="Snel B."/>
            <person name="Stassen J.H."/>
            <person name="Sykes S."/>
            <person name="Tripathy S."/>
            <person name="van den Berg H."/>
            <person name="Vega-Arreguin J.C."/>
            <person name="Wawra S."/>
            <person name="Young S.K."/>
            <person name="Zeng Q."/>
            <person name="Dieguez-Uribeondo J."/>
            <person name="Russ C."/>
            <person name="Tyler B.M."/>
            <person name="van West P."/>
        </authorList>
    </citation>
    <scope>NUCLEOTIDE SEQUENCE [LARGE SCALE GENOMIC DNA]</scope>
    <source>
        <strain evidence="2 3">CBS 223.65</strain>
    </source>
</reference>
<evidence type="ECO:0008006" key="4">
    <source>
        <dbReference type="Google" id="ProtNLM"/>
    </source>
</evidence>
<dbReference type="SUPFAM" id="SSF46689">
    <property type="entry name" value="Homeodomain-like"/>
    <property type="match status" value="1"/>
</dbReference>
<feature type="region of interest" description="Disordered" evidence="1">
    <location>
        <begin position="1"/>
        <end position="45"/>
    </location>
</feature>